<dbReference type="InterPro" id="IPR052035">
    <property type="entry name" value="ZnF_BED_domain_contain"/>
</dbReference>
<evidence type="ECO:0000313" key="9">
    <source>
        <dbReference type="Proteomes" id="UP000198287"/>
    </source>
</evidence>
<sequence length="636" mass="71471">MSDDDIIQRYGTPEFIDDDDMDLDSQLSLNSEEELDHNRTDLQSHDNGISAVAVVSSDNSSRTKVGKLLGRAGDLIWSNFDTKYNGHKVISNKCKICKVAVSARARRMKSHVMTCKNSIVASRSSSCPAVPVSAANTVPVSAVGSISVIEKQLQEEFLHQKISGLDGTNKIQTGIKNFVKIIGGKAKDELDKALGKFLFSGNISFNILENKEFKNFVNLLNPAYTVPSHDRIGSTVLDAVYKEVWEIMEKELEKYKWSAAAGWLIQKAIEDAKTQFNCNVVGVVTDNCSTMSALHKLIRQNYPEIETIGCNAHLFNLLGNHFTPSDLKAQINAVQSFMKSHHFTMASLKNRKANMPVLPGCTRWNSQIDSFINYKNNHADYLNVAREIKKNSLDKKTGEKLDKVLNILKDTYVYDCVESSVKILEPICRALDGCQQNSATIADAVHYWIKLDNELPDVISDDLYYQKQRKLGMLPVSIAAYLLHPKYKGAELRDSDKNLGINWISSKNNFYICISGELKKRKPDYFFDSYLDPEVQASMTPLDWWKQSATSAVPVDLLKIIETLFTLPAGSSGIERCFSTLGNIMTKHRNRLSVEKATKLCCINGFYKLMHEQENKKNNSERLRGKRKFDSGQVSI</sequence>
<keyword evidence="3" id="KW-0863">Zinc-finger</keyword>
<dbReference type="SUPFAM" id="SSF140996">
    <property type="entry name" value="Hermes dimerisation domain"/>
    <property type="match status" value="1"/>
</dbReference>
<dbReference type="GO" id="GO:0005634">
    <property type="term" value="C:nucleus"/>
    <property type="evidence" value="ECO:0007669"/>
    <property type="project" value="UniProtKB-SubCell"/>
</dbReference>
<evidence type="ECO:0000256" key="3">
    <source>
        <dbReference type="ARBA" id="ARBA00022771"/>
    </source>
</evidence>
<dbReference type="AlphaFoldDB" id="A0A226DQN2"/>
<evidence type="ECO:0000256" key="6">
    <source>
        <dbReference type="SAM" id="MobiDB-lite"/>
    </source>
</evidence>
<evidence type="ECO:0000256" key="2">
    <source>
        <dbReference type="ARBA" id="ARBA00022723"/>
    </source>
</evidence>
<dbReference type="SUPFAM" id="SSF53098">
    <property type="entry name" value="Ribonuclease H-like"/>
    <property type="match status" value="1"/>
</dbReference>
<protein>
    <recommendedName>
        <fullName evidence="7">HAT C-terminal dimerisation domain-containing protein</fullName>
    </recommendedName>
</protein>
<dbReference type="Pfam" id="PF05699">
    <property type="entry name" value="Dimer_Tnp_hAT"/>
    <property type="match status" value="1"/>
</dbReference>
<dbReference type="STRING" id="158441.A0A226DQN2"/>
<dbReference type="InterPro" id="IPR008906">
    <property type="entry name" value="HATC_C_dom"/>
</dbReference>
<keyword evidence="9" id="KW-1185">Reference proteome</keyword>
<comment type="subcellular location">
    <subcellularLocation>
        <location evidence="1">Nucleus</location>
    </subcellularLocation>
</comment>
<dbReference type="Proteomes" id="UP000198287">
    <property type="component" value="Unassembled WGS sequence"/>
</dbReference>
<feature type="domain" description="HAT C-terminal dimerisation" evidence="7">
    <location>
        <begin position="530"/>
        <end position="604"/>
    </location>
</feature>
<comment type="caution">
    <text evidence="8">The sequence shown here is derived from an EMBL/GenBank/DDBJ whole genome shotgun (WGS) entry which is preliminary data.</text>
</comment>
<name>A0A226DQN2_FOLCA</name>
<dbReference type="EMBL" id="LNIX01000013">
    <property type="protein sequence ID" value="OXA47499.1"/>
    <property type="molecule type" value="Genomic_DNA"/>
</dbReference>
<dbReference type="OrthoDB" id="6777440at2759"/>
<dbReference type="GO" id="GO:0008270">
    <property type="term" value="F:zinc ion binding"/>
    <property type="evidence" value="ECO:0007669"/>
    <property type="project" value="UniProtKB-KW"/>
</dbReference>
<dbReference type="PANTHER" id="PTHR46481">
    <property type="entry name" value="ZINC FINGER BED DOMAIN-CONTAINING PROTEIN 4"/>
    <property type="match status" value="1"/>
</dbReference>
<feature type="region of interest" description="Disordered" evidence="6">
    <location>
        <begin position="617"/>
        <end position="636"/>
    </location>
</feature>
<dbReference type="PANTHER" id="PTHR46481:SF10">
    <property type="entry name" value="ZINC FINGER BED DOMAIN-CONTAINING PROTEIN 39"/>
    <property type="match status" value="1"/>
</dbReference>
<keyword evidence="4" id="KW-0862">Zinc</keyword>
<accession>A0A226DQN2</accession>
<keyword evidence="2" id="KW-0479">Metal-binding</keyword>
<evidence type="ECO:0000256" key="5">
    <source>
        <dbReference type="ARBA" id="ARBA00023242"/>
    </source>
</evidence>
<keyword evidence="5" id="KW-0539">Nucleus</keyword>
<organism evidence="8 9">
    <name type="scientific">Folsomia candida</name>
    <name type="common">Springtail</name>
    <dbReference type="NCBI Taxonomy" id="158441"/>
    <lineage>
        <taxon>Eukaryota</taxon>
        <taxon>Metazoa</taxon>
        <taxon>Ecdysozoa</taxon>
        <taxon>Arthropoda</taxon>
        <taxon>Hexapoda</taxon>
        <taxon>Collembola</taxon>
        <taxon>Entomobryomorpha</taxon>
        <taxon>Isotomoidea</taxon>
        <taxon>Isotomidae</taxon>
        <taxon>Proisotominae</taxon>
        <taxon>Folsomia</taxon>
    </lineage>
</organism>
<evidence type="ECO:0000256" key="4">
    <source>
        <dbReference type="ARBA" id="ARBA00022833"/>
    </source>
</evidence>
<evidence type="ECO:0000313" key="8">
    <source>
        <dbReference type="EMBL" id="OXA47499.1"/>
    </source>
</evidence>
<proteinExistence type="predicted"/>
<dbReference type="GO" id="GO:0046983">
    <property type="term" value="F:protein dimerization activity"/>
    <property type="evidence" value="ECO:0007669"/>
    <property type="project" value="InterPro"/>
</dbReference>
<reference evidence="8 9" key="1">
    <citation type="submission" date="2015-12" db="EMBL/GenBank/DDBJ databases">
        <title>The genome of Folsomia candida.</title>
        <authorList>
            <person name="Faddeeva A."/>
            <person name="Derks M.F."/>
            <person name="Anvar Y."/>
            <person name="Smit S."/>
            <person name="Van Straalen N."/>
            <person name="Roelofs D."/>
        </authorList>
    </citation>
    <scope>NUCLEOTIDE SEQUENCE [LARGE SCALE GENOMIC DNA]</scope>
    <source>
        <strain evidence="8 9">VU population</strain>
        <tissue evidence="8">Whole body</tissue>
    </source>
</reference>
<gene>
    <name evidence="8" type="ORF">Fcan01_17855</name>
</gene>
<evidence type="ECO:0000259" key="7">
    <source>
        <dbReference type="Pfam" id="PF05699"/>
    </source>
</evidence>
<evidence type="ECO:0000256" key="1">
    <source>
        <dbReference type="ARBA" id="ARBA00004123"/>
    </source>
</evidence>
<dbReference type="InterPro" id="IPR012337">
    <property type="entry name" value="RNaseH-like_sf"/>
</dbReference>